<dbReference type="Gene3D" id="1.50.10.10">
    <property type="match status" value="1"/>
</dbReference>
<evidence type="ECO:0000256" key="2">
    <source>
        <dbReference type="ARBA" id="ARBA00009209"/>
    </source>
</evidence>
<evidence type="ECO:0000256" key="1">
    <source>
        <dbReference type="ARBA" id="ARBA00000966"/>
    </source>
</evidence>
<dbReference type="PRINTS" id="PR00735">
    <property type="entry name" value="GLHYDRLASE8"/>
</dbReference>
<accession>C0JSK6</accession>
<gene>
    <name evidence="9" type="primary">cel8h</name>
</gene>
<dbReference type="SUPFAM" id="SSF48208">
    <property type="entry name" value="Six-hairpin glycosidases"/>
    <property type="match status" value="1"/>
</dbReference>
<dbReference type="EMBL" id="FJ458448">
    <property type="protein sequence ID" value="ACN29537.1"/>
    <property type="molecule type" value="Genomic_DNA"/>
</dbReference>
<evidence type="ECO:0000256" key="6">
    <source>
        <dbReference type="ARBA" id="ARBA00023295"/>
    </source>
</evidence>
<name>C0JSK6_9GAMM</name>
<reference evidence="9" key="1">
    <citation type="journal article" date="2010" name="J. Microbiol.">
        <title>Cel8H, a novel endoglucanase from the halophilic bacterium Halomonas sp. S66-4: molecular cloning, heterogonous expression, and biochemical characterization.</title>
        <authorList>
            <person name="Huang X."/>
            <person name="Shao Z."/>
            <person name="Hong Y."/>
            <person name="Lin L."/>
            <person name="Li C."/>
            <person name="Huang F."/>
            <person name="Wang H."/>
            <person name="Liu Z."/>
        </authorList>
    </citation>
    <scope>NUCLEOTIDE SEQUENCE</scope>
    <source>
        <strain evidence="9">1339</strain>
    </source>
</reference>
<organism evidence="9">
    <name type="scientific">Halomonas sp. S66-4</name>
    <dbReference type="NCBI Taxonomy" id="528385"/>
    <lineage>
        <taxon>Bacteria</taxon>
        <taxon>Pseudomonadati</taxon>
        <taxon>Pseudomonadota</taxon>
        <taxon>Gammaproteobacteria</taxon>
        <taxon>Oceanospirillales</taxon>
        <taxon>Halomonadaceae</taxon>
        <taxon>Halomonas</taxon>
    </lineage>
</organism>
<keyword evidence="4 9" id="KW-0378">Hydrolase</keyword>
<protein>
    <recommendedName>
        <fullName evidence="3">cellulase</fullName>
        <ecNumber evidence="3">3.2.1.4</ecNumber>
    </recommendedName>
</protein>
<dbReference type="GO" id="GO:0008810">
    <property type="term" value="F:cellulase activity"/>
    <property type="evidence" value="ECO:0007669"/>
    <property type="project" value="UniProtKB-EC"/>
</dbReference>
<dbReference type="GO" id="GO:0030245">
    <property type="term" value="P:cellulose catabolic process"/>
    <property type="evidence" value="ECO:0007669"/>
    <property type="project" value="UniProtKB-KW"/>
</dbReference>
<dbReference type="EC" id="3.2.1.4" evidence="3"/>
<keyword evidence="8" id="KW-0732">Signal</keyword>
<evidence type="ECO:0000256" key="4">
    <source>
        <dbReference type="ARBA" id="ARBA00022801"/>
    </source>
</evidence>
<keyword evidence="6 9" id="KW-0326">Glycosidase</keyword>
<dbReference type="AlphaFoldDB" id="C0JSK6"/>
<sequence>MNGKSVKAAVIYLLGGLLVLLGLASMPASANANFAVGDPGWEAYKKRFLLPEGRIVDTANNNISHTEGQGWGMFLAVQFNDRQAFDRIWQWTEAHLARQDIALYAWRYDPNAQPPVADNNNATDGDLFAAWSLQLAADRWGDERYAQRSEAIRGAIRDHLIADVGGYQVLLPGLDGFRHKTFTDINLSYWVIPALRDFAARHPDEPWLAVIDSGRQLLERAQFGSSQLPADWLRLQTSGELRPAEGWPPRFGFENIRTPLYFTWGGLRDIDTLEDIARFWDQSAPPAWVDVESGDTAEYPISQGGKAISALLSGRPWAIDITPAAGENYYSATLLLLTRVAAAQISLSAG</sequence>
<proteinExistence type="inferred from homology"/>
<keyword evidence="5" id="KW-0136">Cellulose degradation</keyword>
<evidence type="ECO:0000256" key="7">
    <source>
        <dbReference type="ARBA" id="ARBA00023326"/>
    </source>
</evidence>
<keyword evidence="7" id="KW-0119">Carbohydrate metabolism</keyword>
<evidence type="ECO:0000313" key="9">
    <source>
        <dbReference type="EMBL" id="ACN29537.1"/>
    </source>
</evidence>
<keyword evidence="7" id="KW-0624">Polysaccharide degradation</keyword>
<dbReference type="InterPro" id="IPR012341">
    <property type="entry name" value="6hp_glycosidase-like_sf"/>
</dbReference>
<dbReference type="InterPro" id="IPR008928">
    <property type="entry name" value="6-hairpin_glycosidase_sf"/>
</dbReference>
<feature type="chain" id="PRO_5002898158" description="cellulase" evidence="8">
    <location>
        <begin position="31"/>
        <end position="350"/>
    </location>
</feature>
<feature type="signal peptide" evidence="8">
    <location>
        <begin position="1"/>
        <end position="30"/>
    </location>
</feature>
<comment type="catalytic activity">
    <reaction evidence="1">
        <text>Endohydrolysis of (1-&gt;4)-beta-D-glucosidic linkages in cellulose, lichenin and cereal beta-D-glucans.</text>
        <dbReference type="EC" id="3.2.1.4"/>
    </reaction>
</comment>
<dbReference type="InterPro" id="IPR002037">
    <property type="entry name" value="Glyco_hydro_8"/>
</dbReference>
<evidence type="ECO:0000256" key="3">
    <source>
        <dbReference type="ARBA" id="ARBA00012601"/>
    </source>
</evidence>
<evidence type="ECO:0000256" key="5">
    <source>
        <dbReference type="ARBA" id="ARBA00023001"/>
    </source>
</evidence>
<comment type="similarity">
    <text evidence="2">Belongs to the glycosyl hydrolase 8 (cellulase D) family.</text>
</comment>
<dbReference type="Pfam" id="PF01270">
    <property type="entry name" value="Glyco_hydro_8"/>
    <property type="match status" value="1"/>
</dbReference>
<evidence type="ECO:0000256" key="8">
    <source>
        <dbReference type="SAM" id="SignalP"/>
    </source>
</evidence>